<dbReference type="EMBL" id="JABFAF010000002">
    <property type="protein sequence ID" value="MBA0848786.1"/>
    <property type="molecule type" value="Genomic_DNA"/>
</dbReference>
<evidence type="ECO:0000313" key="5">
    <source>
        <dbReference type="EMBL" id="MBA0848786.1"/>
    </source>
</evidence>
<gene>
    <name evidence="5" type="ORF">Goshw_007204</name>
</gene>
<keyword evidence="6" id="KW-1185">Reference proteome</keyword>
<feature type="compositionally biased region" description="Low complexity" evidence="4">
    <location>
        <begin position="77"/>
        <end position="91"/>
    </location>
</feature>
<reference evidence="5 6" key="1">
    <citation type="journal article" date="2019" name="Genome Biol. Evol.">
        <title>Insights into the evolution of the New World diploid cottons (Gossypium, subgenus Houzingenia) based on genome sequencing.</title>
        <authorList>
            <person name="Grover C.E."/>
            <person name="Arick M.A. 2nd"/>
            <person name="Thrash A."/>
            <person name="Conover J.L."/>
            <person name="Sanders W.S."/>
            <person name="Peterson D.G."/>
            <person name="Frelichowski J.E."/>
            <person name="Scheffler J.A."/>
            <person name="Scheffler B.E."/>
            <person name="Wendel J.F."/>
        </authorList>
    </citation>
    <scope>NUCLEOTIDE SEQUENCE [LARGE SCALE GENOMIC DNA]</scope>
    <source>
        <strain evidence="5">1</strain>
        <tissue evidence="5">Leaf</tissue>
    </source>
</reference>
<proteinExistence type="predicted"/>
<dbReference type="OrthoDB" id="1926221at2759"/>
<protein>
    <submittedName>
        <fullName evidence="5">Uncharacterized protein</fullName>
    </submittedName>
</protein>
<accession>A0A7J9KR18</accession>
<sequence length="329" mass="35591">MAPEDQTQRCSNNSNSSGGNNNIIGRSSKKQRPKKVPQRGLGVAQLEKIRLEEQQKKDPGASLILPLIPSFHPPNHPSSSSSSSSSSIADVSPPPTSFFRPQNIDGNTSAAVQLTSRANGHKFWGSCCEFNIEKGCPGLDPGWIFRTNLSLPYESESVWSLPSLMQRGQPFHQHQPPPSMMNLSSRTSSSTSVMNIQTEPPSNQKLFPCYVFISTKEGPSCSTSNGVFTRDFLTLGPPATTSMCSTSKSKHPSSNPISYELPDLDSLVYHQASLGDSIMKQGGGGFTQHRPYYSFFPPAMAQIEGANTVTTANCKSGEVAGHVDLNLKL</sequence>
<keyword evidence="3" id="KW-0804">Transcription</keyword>
<dbReference type="PANTHER" id="PTHR33388:SF1">
    <property type="entry name" value="PROTEIN SPEAR2"/>
    <property type="match status" value="1"/>
</dbReference>
<keyword evidence="1" id="KW-0678">Repressor</keyword>
<comment type="caution">
    <text evidence="5">The sequence shown here is derived from an EMBL/GenBank/DDBJ whole genome shotgun (WGS) entry which is preliminary data.</text>
</comment>
<feature type="compositionally biased region" description="Basic residues" evidence="4">
    <location>
        <begin position="27"/>
        <end position="37"/>
    </location>
</feature>
<dbReference type="PANTHER" id="PTHR33388">
    <property type="entry name" value="OS01G0212500 PROTEIN"/>
    <property type="match status" value="1"/>
</dbReference>
<organism evidence="5 6">
    <name type="scientific">Gossypium schwendimanii</name>
    <name type="common">Cotton</name>
    <dbReference type="NCBI Taxonomy" id="34291"/>
    <lineage>
        <taxon>Eukaryota</taxon>
        <taxon>Viridiplantae</taxon>
        <taxon>Streptophyta</taxon>
        <taxon>Embryophyta</taxon>
        <taxon>Tracheophyta</taxon>
        <taxon>Spermatophyta</taxon>
        <taxon>Magnoliopsida</taxon>
        <taxon>eudicotyledons</taxon>
        <taxon>Gunneridae</taxon>
        <taxon>Pentapetalae</taxon>
        <taxon>rosids</taxon>
        <taxon>malvids</taxon>
        <taxon>Malvales</taxon>
        <taxon>Malvaceae</taxon>
        <taxon>Malvoideae</taxon>
        <taxon>Gossypium</taxon>
    </lineage>
</organism>
<dbReference type="AlphaFoldDB" id="A0A7J9KR18"/>
<name>A0A7J9KR18_GOSSC</name>
<evidence type="ECO:0000256" key="4">
    <source>
        <dbReference type="SAM" id="MobiDB-lite"/>
    </source>
</evidence>
<feature type="region of interest" description="Disordered" evidence="4">
    <location>
        <begin position="1"/>
        <end position="42"/>
    </location>
</feature>
<evidence type="ECO:0000256" key="2">
    <source>
        <dbReference type="ARBA" id="ARBA00023015"/>
    </source>
</evidence>
<feature type="compositionally biased region" description="Low complexity" evidence="4">
    <location>
        <begin position="11"/>
        <end position="26"/>
    </location>
</feature>
<dbReference type="GO" id="GO:0003700">
    <property type="term" value="F:DNA-binding transcription factor activity"/>
    <property type="evidence" value="ECO:0007669"/>
    <property type="project" value="InterPro"/>
</dbReference>
<dbReference type="Proteomes" id="UP000593576">
    <property type="component" value="Unassembled WGS sequence"/>
</dbReference>
<evidence type="ECO:0000256" key="3">
    <source>
        <dbReference type="ARBA" id="ARBA00023163"/>
    </source>
</evidence>
<evidence type="ECO:0000256" key="1">
    <source>
        <dbReference type="ARBA" id="ARBA00022491"/>
    </source>
</evidence>
<dbReference type="InterPro" id="IPR040356">
    <property type="entry name" value="SPEAR"/>
</dbReference>
<keyword evidence="2" id="KW-0805">Transcription regulation</keyword>
<feature type="region of interest" description="Disordered" evidence="4">
    <location>
        <begin position="64"/>
        <end position="104"/>
    </location>
</feature>
<evidence type="ECO:0000313" key="6">
    <source>
        <dbReference type="Proteomes" id="UP000593576"/>
    </source>
</evidence>